<proteinExistence type="evidence at transcript level"/>
<gene>
    <name evidence="1" type="primary">Ubc</name>
</gene>
<sequence length="9" mass="955">MTSKGETAM</sequence>
<name>V9GZK6_SOLLC</name>
<dbReference type="EMBL" id="L23762">
    <property type="protein sequence ID" value="AAA34128.1"/>
    <property type="molecule type" value="mRNA"/>
</dbReference>
<organism evidence="1">
    <name type="scientific">Solanum lycopersicum</name>
    <name type="common">Tomato</name>
    <name type="synonym">Lycopersicon esculentum</name>
    <dbReference type="NCBI Taxonomy" id="4081"/>
    <lineage>
        <taxon>Eukaryota</taxon>
        <taxon>Viridiplantae</taxon>
        <taxon>Streptophyta</taxon>
        <taxon>Embryophyta</taxon>
        <taxon>Tracheophyta</taxon>
        <taxon>Spermatophyta</taxon>
        <taxon>Magnoliopsida</taxon>
        <taxon>eudicotyledons</taxon>
        <taxon>Gunneridae</taxon>
        <taxon>Pentapetalae</taxon>
        <taxon>asterids</taxon>
        <taxon>lamiids</taxon>
        <taxon>Solanales</taxon>
        <taxon>Solanaceae</taxon>
        <taxon>Solanoideae</taxon>
        <taxon>Solaneae</taxon>
        <taxon>Solanum</taxon>
        <taxon>Solanum subgen. Lycopersicon</taxon>
    </lineage>
</organism>
<protein>
    <submittedName>
        <fullName evidence="1">Ubc protein</fullName>
    </submittedName>
</protein>
<reference evidence="1" key="1">
    <citation type="submission" date="1993-11" db="EMBL/GenBank/DDBJ databases">
        <title>Expression of an ubiquitin carrier protein gene in tomato root cells infected with the nematode Meloidogyne incognita.</title>
        <authorList>
            <person name="Bird D.M."/>
            <person name="Wilson M.A."/>
        </authorList>
    </citation>
    <scope>NUCLEOTIDE SEQUENCE</scope>
    <source>
        <tissue evidence="1">Root</tissue>
    </source>
</reference>
<accession>V9GZK6</accession>
<evidence type="ECO:0000313" key="1">
    <source>
        <dbReference type="EMBL" id="AAA34128.1"/>
    </source>
</evidence>